<comment type="subcellular location">
    <subcellularLocation>
        <location evidence="1">Cell membrane</location>
        <topology evidence="1">Multi-pass membrane protein</topology>
    </subcellularLocation>
</comment>
<evidence type="ECO:0000256" key="4">
    <source>
        <dbReference type="ARBA" id="ARBA00022692"/>
    </source>
</evidence>
<sequence>MSLLFETLAAIVGTIAFSLLFGVPRKFYPYCGFIGGAGWIVYAGLLTYVSTPASAMIATIVVILFSRTFAVRERCPVTIFLISGIFPLVPGAGVYWTAYYIVTDELTLAARTGFLALKVAVAIVLGIVFVFELPQGLFKFAAKKPIKTEERKERENKDDLD</sequence>
<evidence type="ECO:0000256" key="5">
    <source>
        <dbReference type="ARBA" id="ARBA00022989"/>
    </source>
</evidence>
<dbReference type="PANTHER" id="PTHR34390">
    <property type="entry name" value="UPF0442 PROTEIN YJJB-RELATED"/>
    <property type="match status" value="1"/>
</dbReference>
<evidence type="ECO:0000313" key="10">
    <source>
        <dbReference type="EMBL" id="RKD35254.1"/>
    </source>
</evidence>
<proteinExistence type="inferred from homology"/>
<dbReference type="Pfam" id="PF12821">
    <property type="entry name" value="ThrE_2"/>
    <property type="match status" value="1"/>
</dbReference>
<evidence type="ECO:0000256" key="3">
    <source>
        <dbReference type="ARBA" id="ARBA00022519"/>
    </source>
</evidence>
<feature type="transmembrane region" description="Helical" evidence="8">
    <location>
        <begin position="77"/>
        <end position="102"/>
    </location>
</feature>
<evidence type="ECO:0000256" key="1">
    <source>
        <dbReference type="ARBA" id="ARBA00004651"/>
    </source>
</evidence>
<reference evidence="10 11" key="1">
    <citation type="submission" date="2016-08" db="EMBL/GenBank/DDBJ databases">
        <title>A new outlook on sporulation: Clostridium algidixylanolyticum.</title>
        <authorList>
            <person name="Poppleton D.I."/>
            <person name="Gribaldo S."/>
        </authorList>
    </citation>
    <scope>NUCLEOTIDE SEQUENCE [LARGE SCALE GENOMIC DNA]</scope>
    <source>
        <strain evidence="10 11">SPL73</strain>
    </source>
</reference>
<dbReference type="EMBL" id="MCIA01000001">
    <property type="protein sequence ID" value="RKD35254.1"/>
    <property type="molecule type" value="Genomic_DNA"/>
</dbReference>
<feature type="transmembrane region" description="Helical" evidence="8">
    <location>
        <begin position="7"/>
        <end position="27"/>
    </location>
</feature>
<dbReference type="PANTHER" id="PTHR34390:SF1">
    <property type="entry name" value="SUCCINATE TRANSPORTER SUBUNIT YJJB-RELATED"/>
    <property type="match status" value="1"/>
</dbReference>
<feature type="transmembrane region" description="Helical" evidence="8">
    <location>
        <begin position="114"/>
        <end position="134"/>
    </location>
</feature>
<keyword evidence="3" id="KW-0997">Cell inner membrane</keyword>
<keyword evidence="11" id="KW-1185">Reference proteome</keyword>
<feature type="transmembrane region" description="Helical" evidence="8">
    <location>
        <begin position="39"/>
        <end position="65"/>
    </location>
</feature>
<gene>
    <name evidence="10" type="ORF">BET01_02615</name>
</gene>
<keyword evidence="4 8" id="KW-0812">Transmembrane</keyword>
<dbReference type="InterPro" id="IPR050539">
    <property type="entry name" value="ThrE_Dicarb/AminoAcid_Exp"/>
</dbReference>
<dbReference type="InterPro" id="IPR024528">
    <property type="entry name" value="ThrE_2"/>
</dbReference>
<dbReference type="AlphaFoldDB" id="A0A419TCM5"/>
<protein>
    <recommendedName>
        <fullName evidence="9">Threonine/Serine exporter ThrE domain-containing protein</fullName>
    </recommendedName>
</protein>
<name>A0A419TCM5_9FIRM</name>
<dbReference type="RefSeq" id="WP_120195192.1">
    <property type="nucleotide sequence ID" value="NZ_MCIA01000001.1"/>
</dbReference>
<dbReference type="GO" id="GO:0005886">
    <property type="term" value="C:plasma membrane"/>
    <property type="evidence" value="ECO:0007669"/>
    <property type="project" value="UniProtKB-SubCell"/>
</dbReference>
<evidence type="ECO:0000256" key="6">
    <source>
        <dbReference type="ARBA" id="ARBA00023136"/>
    </source>
</evidence>
<keyword evidence="5 8" id="KW-1133">Transmembrane helix</keyword>
<evidence type="ECO:0000256" key="8">
    <source>
        <dbReference type="SAM" id="Phobius"/>
    </source>
</evidence>
<accession>A0A419TCM5</accession>
<evidence type="ECO:0000256" key="7">
    <source>
        <dbReference type="ARBA" id="ARBA00034125"/>
    </source>
</evidence>
<dbReference type="OrthoDB" id="9810047at2"/>
<dbReference type="Proteomes" id="UP000284277">
    <property type="component" value="Unassembled WGS sequence"/>
</dbReference>
<evidence type="ECO:0000256" key="2">
    <source>
        <dbReference type="ARBA" id="ARBA00022475"/>
    </source>
</evidence>
<dbReference type="GO" id="GO:0015744">
    <property type="term" value="P:succinate transport"/>
    <property type="evidence" value="ECO:0007669"/>
    <property type="project" value="TreeGrafter"/>
</dbReference>
<comment type="caution">
    <text evidence="10">The sequence shown here is derived from an EMBL/GenBank/DDBJ whole genome shotgun (WGS) entry which is preliminary data.</text>
</comment>
<comment type="similarity">
    <text evidence="7">Belongs to the ThrE exporter (TC 2.A.79) family.</text>
</comment>
<keyword evidence="6 8" id="KW-0472">Membrane</keyword>
<evidence type="ECO:0000313" key="11">
    <source>
        <dbReference type="Proteomes" id="UP000284277"/>
    </source>
</evidence>
<feature type="domain" description="Threonine/Serine exporter ThrE" evidence="9">
    <location>
        <begin position="7"/>
        <end position="130"/>
    </location>
</feature>
<organism evidence="10 11">
    <name type="scientific">Lacrimispora algidixylanolytica</name>
    <dbReference type="NCBI Taxonomy" id="94868"/>
    <lineage>
        <taxon>Bacteria</taxon>
        <taxon>Bacillati</taxon>
        <taxon>Bacillota</taxon>
        <taxon>Clostridia</taxon>
        <taxon>Lachnospirales</taxon>
        <taxon>Lachnospiraceae</taxon>
        <taxon>Lacrimispora</taxon>
    </lineage>
</organism>
<keyword evidence="2" id="KW-1003">Cell membrane</keyword>
<evidence type="ECO:0000259" key="9">
    <source>
        <dbReference type="Pfam" id="PF12821"/>
    </source>
</evidence>